<dbReference type="PANTHER" id="PTHR30572">
    <property type="entry name" value="MEMBRANE COMPONENT OF TRANSPORTER-RELATED"/>
    <property type="match status" value="1"/>
</dbReference>
<dbReference type="InterPro" id="IPR050250">
    <property type="entry name" value="Macrolide_Exporter_MacB"/>
</dbReference>
<comment type="caution">
    <text evidence="9">The sequence shown here is derived from an EMBL/GenBank/DDBJ whole genome shotgun (WGS) entry which is preliminary data.</text>
</comment>
<comment type="similarity">
    <text evidence="6">Belongs to the ABC-4 integral membrane protein family.</text>
</comment>
<feature type="transmembrane region" description="Helical" evidence="7">
    <location>
        <begin position="246"/>
        <end position="267"/>
    </location>
</feature>
<proteinExistence type="inferred from homology"/>
<evidence type="ECO:0000313" key="10">
    <source>
        <dbReference type="Proteomes" id="UP000813420"/>
    </source>
</evidence>
<reference evidence="9" key="1">
    <citation type="journal article" date="2021" name="PeerJ">
        <title>Extensive microbial diversity within the chicken gut microbiome revealed by metagenomics and culture.</title>
        <authorList>
            <person name="Gilroy R."/>
            <person name="Ravi A."/>
            <person name="Getino M."/>
            <person name="Pursley I."/>
            <person name="Horton D.L."/>
            <person name="Alikhan N.F."/>
            <person name="Baker D."/>
            <person name="Gharbi K."/>
            <person name="Hall N."/>
            <person name="Watson M."/>
            <person name="Adriaenssens E.M."/>
            <person name="Foster-Nyarko E."/>
            <person name="Jarju S."/>
            <person name="Secka A."/>
            <person name="Antonio M."/>
            <person name="Oren A."/>
            <person name="Chaudhuri R.R."/>
            <person name="La Ragione R."/>
            <person name="Hildebrand F."/>
            <person name="Pallen M.J."/>
        </authorList>
    </citation>
    <scope>NUCLEOTIDE SEQUENCE</scope>
    <source>
        <strain evidence="9">USAMLcec4-12693</strain>
    </source>
</reference>
<evidence type="ECO:0000256" key="5">
    <source>
        <dbReference type="ARBA" id="ARBA00023136"/>
    </source>
</evidence>
<feature type="domain" description="ABC3 transporter permease C-terminal" evidence="8">
    <location>
        <begin position="727"/>
        <end position="835"/>
    </location>
</feature>
<evidence type="ECO:0000256" key="1">
    <source>
        <dbReference type="ARBA" id="ARBA00004651"/>
    </source>
</evidence>
<organism evidence="9 10">
    <name type="scientific">Merdimonas faecis</name>
    <dbReference type="NCBI Taxonomy" id="1653435"/>
    <lineage>
        <taxon>Bacteria</taxon>
        <taxon>Bacillati</taxon>
        <taxon>Bacillota</taxon>
        <taxon>Clostridia</taxon>
        <taxon>Lachnospirales</taxon>
        <taxon>Lachnospiraceae</taxon>
        <taxon>Merdimonas</taxon>
    </lineage>
</organism>
<protein>
    <submittedName>
        <fullName evidence="9">FtsX-like permease family protein</fullName>
    </submittedName>
</protein>
<dbReference type="AlphaFoldDB" id="A0A9D2VXS3"/>
<accession>A0A9D2VXS3</accession>
<feature type="transmembrane region" description="Helical" evidence="7">
    <location>
        <begin position="720"/>
        <end position="740"/>
    </location>
</feature>
<keyword evidence="4 7" id="KW-1133">Transmembrane helix</keyword>
<feature type="transmembrane region" description="Helical" evidence="7">
    <location>
        <begin position="356"/>
        <end position="376"/>
    </location>
</feature>
<dbReference type="GO" id="GO:0022857">
    <property type="term" value="F:transmembrane transporter activity"/>
    <property type="evidence" value="ECO:0007669"/>
    <property type="project" value="TreeGrafter"/>
</dbReference>
<feature type="transmembrane region" description="Helical" evidence="7">
    <location>
        <begin position="771"/>
        <end position="798"/>
    </location>
</feature>
<dbReference type="PANTHER" id="PTHR30572:SF4">
    <property type="entry name" value="ABC TRANSPORTER PERMEASE YTRF"/>
    <property type="match status" value="1"/>
</dbReference>
<feature type="transmembrane region" description="Helical" evidence="7">
    <location>
        <begin position="314"/>
        <end position="336"/>
    </location>
</feature>
<evidence type="ECO:0000259" key="8">
    <source>
        <dbReference type="Pfam" id="PF02687"/>
    </source>
</evidence>
<evidence type="ECO:0000256" key="2">
    <source>
        <dbReference type="ARBA" id="ARBA00022475"/>
    </source>
</evidence>
<sequence>MLANNNQSIIRRMAKRSLVSNKRRTIIMALAVALSAFMLFSVFTVGITYFKMYRLQNIRLSGGDFDAIMYGMTKEQKEKCEDNPDIDKIGIAAVAGSVLSTDYDNTANVGCVWLDEVYWNDIMTPAREWVKGSYPQEENEIMVTKEALESCGFEELGLGIGDTFRALWQDAQGNQSQREFKISGIWEGYGTKNVFYVSRAFYDQCGYELSEVASDRYFMTFHKDFWTQEEQDAFIDSMDLEKQQSLFFSVEAGYSIPIVLGLAGIALVTCLCAYLLIYNILYLSVAGNVRYYGLLQTIGMTGRQIGTLMRRQTVIIGGIGISAGLILGTGVSFFLIPSIVRFLGVRAEEAGPIEITFHPAVFALTIFLTALTVWIGSMKPARLAVSVSPMEAAGYRPVYGGKSVRKTGKGKLLWRMALQQFTKDKKKSAVIILSLAAGFSVFLCLVTLIQSQGPRTYVSNFMDQDMEIENDTMSRADNRQWKNILDEDFLKQLSDTEGVDRVSPVLAAQITVPWEPDFADMWMQEFYATWMYVPYEDEIKEYKEHPENFGSFLVGITESDFDYLAEIVDTELDKEGFMAGKTCVLYRDSLEFTDADVRGKTVTCGEYPVEGLAGEPDAVLKPEALSNTRSFEIAGLTDERYFTGPMSGYPPMVIVSDRAVREFTDQCYVSKAAVQYTESYDEETESAVLSLMDESPDARDFSYTSKIDEAKNVKKAQGNMMEVGIGVAAILALIGILNYINTVIGSIQSRGRELASLESIGMTERQIRRMLVLEGLLTAAGSLLLVGTLGLAVTYGIYQSMNYMGAEFYVPFWPVAVMTVLMILICVLIPLAVRRVLVRDGSIVERIRAVE</sequence>
<dbReference type="EMBL" id="DYXE01000056">
    <property type="protein sequence ID" value="HJH49899.1"/>
    <property type="molecule type" value="Genomic_DNA"/>
</dbReference>
<gene>
    <name evidence="9" type="ORF">K8V39_06515</name>
</gene>
<evidence type="ECO:0000256" key="4">
    <source>
        <dbReference type="ARBA" id="ARBA00022989"/>
    </source>
</evidence>
<reference evidence="9" key="2">
    <citation type="submission" date="2021-09" db="EMBL/GenBank/DDBJ databases">
        <authorList>
            <person name="Gilroy R."/>
        </authorList>
    </citation>
    <scope>NUCLEOTIDE SEQUENCE</scope>
    <source>
        <strain evidence="9">USAMLcec4-12693</strain>
    </source>
</reference>
<keyword evidence="3 7" id="KW-0812">Transmembrane</keyword>
<dbReference type="GO" id="GO:0005886">
    <property type="term" value="C:plasma membrane"/>
    <property type="evidence" value="ECO:0007669"/>
    <property type="project" value="UniProtKB-SubCell"/>
</dbReference>
<keyword evidence="5 7" id="KW-0472">Membrane</keyword>
<dbReference type="RefSeq" id="WP_277272040.1">
    <property type="nucleotide sequence ID" value="NZ_DYXE01000056.1"/>
</dbReference>
<evidence type="ECO:0000313" key="9">
    <source>
        <dbReference type="EMBL" id="HJH49899.1"/>
    </source>
</evidence>
<evidence type="ECO:0000256" key="6">
    <source>
        <dbReference type="ARBA" id="ARBA00038076"/>
    </source>
</evidence>
<comment type="subcellular location">
    <subcellularLocation>
        <location evidence="1">Cell membrane</location>
        <topology evidence="1">Multi-pass membrane protein</topology>
    </subcellularLocation>
</comment>
<dbReference type="InterPro" id="IPR003838">
    <property type="entry name" value="ABC3_permease_C"/>
</dbReference>
<evidence type="ECO:0000256" key="3">
    <source>
        <dbReference type="ARBA" id="ARBA00022692"/>
    </source>
</evidence>
<name>A0A9D2VXS3_9FIRM</name>
<feature type="domain" description="ABC3 transporter permease C-terminal" evidence="8">
    <location>
        <begin position="265"/>
        <end position="389"/>
    </location>
</feature>
<dbReference type="Pfam" id="PF02687">
    <property type="entry name" value="FtsX"/>
    <property type="match status" value="2"/>
</dbReference>
<evidence type="ECO:0000256" key="7">
    <source>
        <dbReference type="SAM" id="Phobius"/>
    </source>
</evidence>
<feature type="transmembrane region" description="Helical" evidence="7">
    <location>
        <begin position="429"/>
        <end position="449"/>
    </location>
</feature>
<feature type="transmembrane region" description="Helical" evidence="7">
    <location>
        <begin position="810"/>
        <end position="833"/>
    </location>
</feature>
<feature type="transmembrane region" description="Helical" evidence="7">
    <location>
        <begin position="26"/>
        <end position="50"/>
    </location>
</feature>
<dbReference type="Proteomes" id="UP000813420">
    <property type="component" value="Unassembled WGS sequence"/>
</dbReference>
<keyword evidence="2" id="KW-1003">Cell membrane</keyword>